<dbReference type="Proteomes" id="UP000231279">
    <property type="component" value="Unassembled WGS sequence"/>
</dbReference>
<gene>
    <name evidence="1" type="ORF">CDL12_03430</name>
</gene>
<organism evidence="1 2">
    <name type="scientific">Handroanthus impetiginosus</name>
    <dbReference type="NCBI Taxonomy" id="429701"/>
    <lineage>
        <taxon>Eukaryota</taxon>
        <taxon>Viridiplantae</taxon>
        <taxon>Streptophyta</taxon>
        <taxon>Embryophyta</taxon>
        <taxon>Tracheophyta</taxon>
        <taxon>Spermatophyta</taxon>
        <taxon>Magnoliopsida</taxon>
        <taxon>eudicotyledons</taxon>
        <taxon>Gunneridae</taxon>
        <taxon>Pentapetalae</taxon>
        <taxon>asterids</taxon>
        <taxon>lamiids</taxon>
        <taxon>Lamiales</taxon>
        <taxon>Bignoniaceae</taxon>
        <taxon>Crescentiina</taxon>
        <taxon>Tabebuia alliance</taxon>
        <taxon>Handroanthus</taxon>
    </lineage>
</organism>
<accession>A0A2G9I2L7</accession>
<comment type="caution">
    <text evidence="1">The sequence shown here is derived from an EMBL/GenBank/DDBJ whole genome shotgun (WGS) entry which is preliminary data.</text>
</comment>
<dbReference type="AlphaFoldDB" id="A0A2G9I2L7"/>
<proteinExistence type="predicted"/>
<protein>
    <submittedName>
        <fullName evidence="1">Uncharacterized protein</fullName>
    </submittedName>
</protein>
<evidence type="ECO:0000313" key="1">
    <source>
        <dbReference type="EMBL" id="PIN23850.1"/>
    </source>
</evidence>
<dbReference type="EMBL" id="NKXS01000494">
    <property type="protein sequence ID" value="PIN23850.1"/>
    <property type="molecule type" value="Genomic_DNA"/>
</dbReference>
<reference evidence="2" key="1">
    <citation type="journal article" date="2018" name="Gigascience">
        <title>Genome assembly of the Pink Ipe (Handroanthus impetiginosus, Bignoniaceae), a highly valued, ecologically keystone Neotropical timber forest tree.</title>
        <authorList>
            <person name="Silva-Junior O.B."/>
            <person name="Grattapaglia D."/>
            <person name="Novaes E."/>
            <person name="Collevatti R.G."/>
        </authorList>
    </citation>
    <scope>NUCLEOTIDE SEQUENCE [LARGE SCALE GENOMIC DNA]</scope>
    <source>
        <strain evidence="2">cv. UFG-1</strain>
    </source>
</reference>
<sequence length="65" mass="7864">MSSFAFVQHWAAMSQEQLLTLEEEENCSKWRRNGFQVDYHHYLKALNRHANPIISAWIIFLVYFF</sequence>
<name>A0A2G9I2L7_9LAMI</name>
<keyword evidence="2" id="KW-1185">Reference proteome</keyword>
<evidence type="ECO:0000313" key="2">
    <source>
        <dbReference type="Proteomes" id="UP000231279"/>
    </source>
</evidence>